<feature type="compositionally biased region" description="Low complexity" evidence="1">
    <location>
        <begin position="268"/>
        <end position="296"/>
    </location>
</feature>
<organism evidence="3 4">
    <name type="scientific">Desulfofustis limnaeus</name>
    <dbReference type="NCBI Taxonomy" id="2740163"/>
    <lineage>
        <taxon>Bacteria</taxon>
        <taxon>Pseudomonadati</taxon>
        <taxon>Thermodesulfobacteriota</taxon>
        <taxon>Desulfobulbia</taxon>
        <taxon>Desulfobulbales</taxon>
        <taxon>Desulfocapsaceae</taxon>
        <taxon>Desulfofustis</taxon>
    </lineage>
</organism>
<dbReference type="RefSeq" id="WP_284154366.1">
    <property type="nucleotide sequence ID" value="NZ_AP025516.1"/>
</dbReference>
<dbReference type="InterPro" id="IPR038610">
    <property type="entry name" value="FliK-like_C_sf"/>
</dbReference>
<feature type="compositionally biased region" description="Low complexity" evidence="1">
    <location>
        <begin position="57"/>
        <end position="69"/>
    </location>
</feature>
<feature type="compositionally biased region" description="Basic and acidic residues" evidence="1">
    <location>
        <begin position="453"/>
        <end position="475"/>
    </location>
</feature>
<feature type="region of interest" description="Disordered" evidence="1">
    <location>
        <begin position="435"/>
        <end position="486"/>
    </location>
</feature>
<evidence type="ECO:0000313" key="3">
    <source>
        <dbReference type="EMBL" id="BDD87335.1"/>
    </source>
</evidence>
<gene>
    <name evidence="3" type="ORF">DPPLL_17000</name>
</gene>
<sequence>MDIIAIAPASPSNGSSAPTSTSGAASQDGAFSLLFNEAVAATSKLPRSGQPKDGGHATATTAAPDSPAPVADQQDLEALQAFLADLSPEQLFSLAASPDVGPNLRALLLSTLAGRTGQQPAFFLNTMTFAAGQAAGPLADGLGNPIMGNTVIDPSLLSFTVEPGSVALAPRGNGQSAAEMLAHLQRLISQNNDRVQITASFQPTHRGETPGYLSGPLVVQAGEATAAATAQPAGTVEPALRPIAETAPAPLRQESVGNDGSPRVSVVPQPGSEQSSESGGRQQASQQQNSAAAPASLTLSQPLSDQSATALFTAQFQEASQAVDGARGTTPNTLVNTYSHIQENDVLQQIVQRFTLQNQLHNSRLSLKLHPAELGELKIDVTVKDDALKAHIYAQTRQAQEILDKHLPRLKAILEEHGMRVDDLLVTFSADTLDPQSGQTGSRFSEQMAEFTSPRREQGDNLFHHSFEEQQRDGSETEPSGVNLTV</sequence>
<feature type="region of interest" description="Disordered" evidence="1">
    <location>
        <begin position="44"/>
        <end position="69"/>
    </location>
</feature>
<dbReference type="EMBL" id="AP025516">
    <property type="protein sequence ID" value="BDD87335.1"/>
    <property type="molecule type" value="Genomic_DNA"/>
</dbReference>
<reference evidence="3 4" key="1">
    <citation type="submission" date="2022-01" db="EMBL/GenBank/DDBJ databases">
        <title>Desulfofustis limnae sp. nov., a novel mesophilic sulfate-reducing bacterium isolated from marsh soil.</title>
        <authorList>
            <person name="Watanabe M."/>
            <person name="Takahashi A."/>
            <person name="Kojima H."/>
            <person name="Fukui M."/>
        </authorList>
    </citation>
    <scope>NUCLEOTIDE SEQUENCE [LARGE SCALE GENOMIC DNA]</scope>
    <source>
        <strain evidence="3 4">PPLL</strain>
    </source>
</reference>
<feature type="compositionally biased region" description="Polar residues" evidence="1">
    <location>
        <begin position="435"/>
        <end position="445"/>
    </location>
</feature>
<evidence type="ECO:0000256" key="1">
    <source>
        <dbReference type="SAM" id="MobiDB-lite"/>
    </source>
</evidence>
<feature type="domain" description="Flagellar hook-length control protein-like C-terminal" evidence="2">
    <location>
        <begin position="357"/>
        <end position="427"/>
    </location>
</feature>
<proteinExistence type="predicted"/>
<evidence type="ECO:0000259" key="2">
    <source>
        <dbReference type="Pfam" id="PF02120"/>
    </source>
</evidence>
<keyword evidence="4" id="KW-1185">Reference proteome</keyword>
<evidence type="ECO:0000313" key="4">
    <source>
        <dbReference type="Proteomes" id="UP000830055"/>
    </source>
</evidence>
<dbReference type="Gene3D" id="3.30.750.140">
    <property type="match status" value="1"/>
</dbReference>
<feature type="region of interest" description="Disordered" evidence="1">
    <location>
        <begin position="248"/>
        <end position="300"/>
    </location>
</feature>
<feature type="compositionally biased region" description="Polar residues" evidence="1">
    <location>
        <begin position="477"/>
        <end position="486"/>
    </location>
</feature>
<dbReference type="Proteomes" id="UP000830055">
    <property type="component" value="Chromosome"/>
</dbReference>
<accession>A0ABN6M3A3</accession>
<feature type="region of interest" description="Disordered" evidence="1">
    <location>
        <begin position="7"/>
        <end position="26"/>
    </location>
</feature>
<protein>
    <recommendedName>
        <fullName evidence="2">Flagellar hook-length control protein-like C-terminal domain-containing protein</fullName>
    </recommendedName>
</protein>
<dbReference type="CDD" id="cd17470">
    <property type="entry name" value="T3SS_Flik_C"/>
    <property type="match status" value="1"/>
</dbReference>
<dbReference type="InterPro" id="IPR021136">
    <property type="entry name" value="Flagellar_hook_control-like_C"/>
</dbReference>
<name>A0ABN6M3A3_9BACT</name>
<dbReference type="Pfam" id="PF02120">
    <property type="entry name" value="Flg_hook"/>
    <property type="match status" value="1"/>
</dbReference>